<dbReference type="EMBL" id="LDPH01000001">
    <property type="protein sequence ID" value="KLV28532.1"/>
    <property type="molecule type" value="Genomic_DNA"/>
</dbReference>
<sequence>MGSYQSESDNWNADLYDNKHSFVSKFGNNLVELLAPKQGEKILDLGCGTGDLTNTIHKYGVEILGIDKSENMINQALNKYPSLPFMVQDATSLDYLNEFDAVFSNATLHWVHPPIQALKGIYQCLKQGGRFVAEFGGKGNVQTITNEVIQQIKQAGFPFGAEHFPWFYPSVGEYSNLMEKVGFRVTFAQHFDRPTPLIGENGLRNWIDMFGSQLFHDIPSEAKNEIIAKAEKNVKDTLYIDGKWMADYKRIRVIGVKE</sequence>
<keyword evidence="2" id="KW-0489">Methyltransferase</keyword>
<evidence type="ECO:0000259" key="1">
    <source>
        <dbReference type="Pfam" id="PF08241"/>
    </source>
</evidence>
<protein>
    <submittedName>
        <fullName evidence="2">Methyltransferase type 11</fullName>
    </submittedName>
</protein>
<dbReference type="Proteomes" id="UP000036045">
    <property type="component" value="Unassembled WGS sequence"/>
</dbReference>
<dbReference type="PATRIC" id="fig|1397.4.peg.449"/>
<dbReference type="GO" id="GO:0008757">
    <property type="term" value="F:S-adenosylmethionine-dependent methyltransferase activity"/>
    <property type="evidence" value="ECO:0007669"/>
    <property type="project" value="InterPro"/>
</dbReference>
<dbReference type="SUPFAM" id="SSF53335">
    <property type="entry name" value="S-adenosyl-L-methionine-dependent methyltransferases"/>
    <property type="match status" value="1"/>
</dbReference>
<evidence type="ECO:0000313" key="3">
    <source>
        <dbReference type="Proteomes" id="UP000036045"/>
    </source>
</evidence>
<dbReference type="InterPro" id="IPR013216">
    <property type="entry name" value="Methyltransf_11"/>
</dbReference>
<accession>A0A0J1IRE9</accession>
<dbReference type="PANTHER" id="PTHR43861:SF1">
    <property type="entry name" value="TRANS-ACONITATE 2-METHYLTRANSFERASE"/>
    <property type="match status" value="1"/>
</dbReference>
<dbReference type="CDD" id="cd02440">
    <property type="entry name" value="AdoMet_MTases"/>
    <property type="match status" value="1"/>
</dbReference>
<dbReference type="Gene3D" id="3.40.50.150">
    <property type="entry name" value="Vaccinia Virus protein VP39"/>
    <property type="match status" value="1"/>
</dbReference>
<dbReference type="OrthoDB" id="9760689at2"/>
<name>A0A0J1IRE9_NIACI</name>
<dbReference type="RefSeq" id="WP_047940227.1">
    <property type="nucleotide sequence ID" value="NZ_JARTLH010000007.1"/>
</dbReference>
<dbReference type="Pfam" id="PF08241">
    <property type="entry name" value="Methyltransf_11"/>
    <property type="match status" value="1"/>
</dbReference>
<keyword evidence="2" id="KW-0808">Transferase</keyword>
<dbReference type="AlphaFoldDB" id="A0A0J1IRE9"/>
<proteinExistence type="predicted"/>
<feature type="domain" description="Methyltransferase type 11" evidence="1">
    <location>
        <begin position="43"/>
        <end position="132"/>
    </location>
</feature>
<gene>
    <name evidence="2" type="ORF">ABW02_02010</name>
</gene>
<dbReference type="InterPro" id="IPR029063">
    <property type="entry name" value="SAM-dependent_MTases_sf"/>
</dbReference>
<dbReference type="GO" id="GO:0032259">
    <property type="term" value="P:methylation"/>
    <property type="evidence" value="ECO:0007669"/>
    <property type="project" value="UniProtKB-KW"/>
</dbReference>
<dbReference type="PANTHER" id="PTHR43861">
    <property type="entry name" value="TRANS-ACONITATE 2-METHYLTRANSFERASE-RELATED"/>
    <property type="match status" value="1"/>
</dbReference>
<evidence type="ECO:0000313" key="2">
    <source>
        <dbReference type="EMBL" id="KLV28532.1"/>
    </source>
</evidence>
<reference evidence="2 3" key="1">
    <citation type="submission" date="2015-05" db="EMBL/GenBank/DDBJ databases">
        <title>Whole genome sequence and identification of bacterial endophytes from Costus igneus.</title>
        <authorList>
            <person name="Lee Y.P."/>
            <person name="Gan H.M."/>
            <person name="Eng W."/>
            <person name="Wheatley M.S."/>
            <person name="Caraballo A."/>
            <person name="Polter S."/>
            <person name="Savka M.A."/>
            <person name="Hudson A.O."/>
        </authorList>
    </citation>
    <scope>NUCLEOTIDE SEQUENCE [LARGE SCALE GENOMIC DNA]</scope>
    <source>
        <strain evidence="2 3">RIT379</strain>
    </source>
</reference>
<organism evidence="2 3">
    <name type="scientific">Niallia circulans</name>
    <name type="common">Bacillus circulans</name>
    <dbReference type="NCBI Taxonomy" id="1397"/>
    <lineage>
        <taxon>Bacteria</taxon>
        <taxon>Bacillati</taxon>
        <taxon>Bacillota</taxon>
        <taxon>Bacilli</taxon>
        <taxon>Bacillales</taxon>
        <taxon>Bacillaceae</taxon>
        <taxon>Niallia</taxon>
    </lineage>
</organism>
<comment type="caution">
    <text evidence="2">The sequence shown here is derived from an EMBL/GenBank/DDBJ whole genome shotgun (WGS) entry which is preliminary data.</text>
</comment>
<keyword evidence="3" id="KW-1185">Reference proteome</keyword>